<dbReference type="Gene3D" id="3.40.50.300">
    <property type="entry name" value="P-loop containing nucleotide triphosphate hydrolases"/>
    <property type="match status" value="1"/>
</dbReference>
<gene>
    <name evidence="6" type="ORF">BSAL_79525</name>
</gene>
<dbReference type="GO" id="GO:0005524">
    <property type="term" value="F:ATP binding"/>
    <property type="evidence" value="ECO:0007669"/>
    <property type="project" value="InterPro"/>
</dbReference>
<evidence type="ECO:0000256" key="1">
    <source>
        <dbReference type="ARBA" id="ARBA00022679"/>
    </source>
</evidence>
<dbReference type="EMBL" id="CYKH01000813">
    <property type="protein sequence ID" value="CUG44331.1"/>
    <property type="molecule type" value="Genomic_DNA"/>
</dbReference>
<dbReference type="InterPro" id="IPR027417">
    <property type="entry name" value="P-loop_NTPase"/>
</dbReference>
<accession>A0A0S4J1F5</accession>
<reference evidence="7" key="1">
    <citation type="submission" date="2015-09" db="EMBL/GenBank/DDBJ databases">
        <authorList>
            <consortium name="Pathogen Informatics"/>
        </authorList>
    </citation>
    <scope>NUCLEOTIDE SEQUENCE [LARGE SCALE GENOMIC DNA]</scope>
    <source>
        <strain evidence="7">Lake Konstanz</strain>
    </source>
</reference>
<dbReference type="Pfam" id="PF00406">
    <property type="entry name" value="ADK"/>
    <property type="match status" value="1"/>
</dbReference>
<dbReference type="HAMAP" id="MF_00235">
    <property type="entry name" value="Adenylate_kinase_Adk"/>
    <property type="match status" value="1"/>
</dbReference>
<evidence type="ECO:0000256" key="2">
    <source>
        <dbReference type="ARBA" id="ARBA00022741"/>
    </source>
</evidence>
<evidence type="ECO:0000256" key="4">
    <source>
        <dbReference type="RuleBase" id="RU003330"/>
    </source>
</evidence>
<dbReference type="InterPro" id="IPR000850">
    <property type="entry name" value="Adenylat/UMP-CMP_kin"/>
</dbReference>
<evidence type="ECO:0000256" key="3">
    <source>
        <dbReference type="ARBA" id="ARBA00022777"/>
    </source>
</evidence>
<keyword evidence="7" id="KW-1185">Reference proteome</keyword>
<dbReference type="CDD" id="cd01428">
    <property type="entry name" value="ADK"/>
    <property type="match status" value="1"/>
</dbReference>
<dbReference type="Proteomes" id="UP000051952">
    <property type="component" value="Unassembled WGS sequence"/>
</dbReference>
<evidence type="ECO:0000313" key="6">
    <source>
        <dbReference type="EMBL" id="CUG44331.1"/>
    </source>
</evidence>
<dbReference type="GO" id="GO:0004017">
    <property type="term" value="F:AMP kinase activity"/>
    <property type="evidence" value="ECO:0007669"/>
    <property type="project" value="InterPro"/>
</dbReference>
<evidence type="ECO:0000313" key="7">
    <source>
        <dbReference type="Proteomes" id="UP000051952"/>
    </source>
</evidence>
<dbReference type="SUPFAM" id="SSF52540">
    <property type="entry name" value="P-loop containing nucleoside triphosphate hydrolases"/>
    <property type="match status" value="1"/>
</dbReference>
<dbReference type="VEuPathDB" id="TriTrypDB:BSAL_79525"/>
<dbReference type="InterPro" id="IPR007862">
    <property type="entry name" value="Adenylate_kinase_lid-dom"/>
</dbReference>
<keyword evidence="3 4" id="KW-0418">Kinase</keyword>
<dbReference type="OrthoDB" id="439792at2759"/>
<proteinExistence type="inferred from homology"/>
<keyword evidence="2" id="KW-0547">Nucleotide-binding</keyword>
<evidence type="ECO:0000259" key="5">
    <source>
        <dbReference type="Pfam" id="PF05191"/>
    </source>
</evidence>
<keyword evidence="1 4" id="KW-0808">Transferase</keyword>
<sequence>MLRLLFIGAPGVGKGTYASRVAESLGLLHISSGDLLRAEVAKGSPVGAQIKEKIDQGLFVPDTLISEMISNHIQSSSAKGYILMATPATYPKHSLYSRVGNLSQAQFVQQSGLINIDRVYNLRQPYNVILAKISSRRSCADCGFGYNYANINEGGIRMEPLVPKVDGVCDKCGSNKPFVTRPDDVLETVQRRLDLYQDVTKPLEDYYAHLDKLTHFDVLGGTKQFLPKLLKLIDDEKSRYQKK</sequence>
<dbReference type="PRINTS" id="PR00094">
    <property type="entry name" value="ADENYLTKNASE"/>
</dbReference>
<name>A0A0S4J1F5_BODSA</name>
<protein>
    <submittedName>
        <fullName evidence="6">Adenylate kinase, putative</fullName>
    </submittedName>
</protein>
<dbReference type="PANTHER" id="PTHR23359">
    <property type="entry name" value="NUCLEOTIDE KINASE"/>
    <property type="match status" value="1"/>
</dbReference>
<organism evidence="6 7">
    <name type="scientific">Bodo saltans</name>
    <name type="common">Flagellated protozoan</name>
    <dbReference type="NCBI Taxonomy" id="75058"/>
    <lineage>
        <taxon>Eukaryota</taxon>
        <taxon>Discoba</taxon>
        <taxon>Euglenozoa</taxon>
        <taxon>Kinetoplastea</taxon>
        <taxon>Metakinetoplastina</taxon>
        <taxon>Eubodonida</taxon>
        <taxon>Bodonidae</taxon>
        <taxon>Bodo</taxon>
    </lineage>
</organism>
<comment type="similarity">
    <text evidence="4">Belongs to the adenylate kinase family.</text>
</comment>
<dbReference type="AlphaFoldDB" id="A0A0S4J1F5"/>
<dbReference type="OMA" id="SCTMLIC"/>
<dbReference type="Pfam" id="PF05191">
    <property type="entry name" value="ADK_lid"/>
    <property type="match status" value="1"/>
</dbReference>
<feature type="domain" description="Adenylate kinase active site lid" evidence="5">
    <location>
        <begin position="136"/>
        <end position="183"/>
    </location>
</feature>